<evidence type="ECO:0000256" key="1">
    <source>
        <dbReference type="ARBA" id="ARBA00006100"/>
    </source>
</evidence>
<dbReference type="GO" id="GO:0004109">
    <property type="term" value="F:coproporphyrinogen oxidase activity"/>
    <property type="evidence" value="ECO:0007669"/>
    <property type="project" value="InterPro"/>
</dbReference>
<proteinExistence type="inferred from homology"/>
<dbReference type="InterPro" id="IPR034505">
    <property type="entry name" value="Coproporphyrinogen-III_oxidase"/>
</dbReference>
<dbReference type="GO" id="GO:0006779">
    <property type="term" value="P:porphyrin-containing compound biosynthetic process"/>
    <property type="evidence" value="ECO:0007669"/>
    <property type="project" value="InterPro"/>
</dbReference>
<keyword evidence="3" id="KW-0411">Iron-sulfur</keyword>
<keyword evidence="3" id="KW-0143">Chaperone</keyword>
<accession>A0A928ZY00</accession>
<dbReference type="Proteomes" id="UP000615026">
    <property type="component" value="Unassembled WGS sequence"/>
</dbReference>
<gene>
    <name evidence="5" type="ORF">IQ260_23275</name>
</gene>
<dbReference type="InterPro" id="IPR007197">
    <property type="entry name" value="rSAM"/>
</dbReference>
<dbReference type="Pfam" id="PF06969">
    <property type="entry name" value="HemN_C"/>
    <property type="match status" value="1"/>
</dbReference>
<dbReference type="Gene3D" id="3.80.30.20">
    <property type="entry name" value="tm_1862 like domain"/>
    <property type="match status" value="1"/>
</dbReference>
<keyword evidence="3" id="KW-0408">Iron</keyword>
<dbReference type="SFLD" id="SFLDF00562">
    <property type="entry name" value="HemN-like__clustered_with_heat"/>
    <property type="match status" value="1"/>
</dbReference>
<dbReference type="PANTHER" id="PTHR13932">
    <property type="entry name" value="COPROPORPHYRINIGEN III OXIDASE"/>
    <property type="match status" value="1"/>
</dbReference>
<dbReference type="InterPro" id="IPR010723">
    <property type="entry name" value="HemN_C"/>
</dbReference>
<comment type="function">
    <text evidence="3">Probably acts as a heme chaperone, transferring heme to an unknown acceptor. Binds one molecule of heme per monomer, possibly covalently. Binds 1 [4Fe-4S] cluster. The cluster is coordinated with 3 cysteines and an exchangeable S-adenosyl-L-methionine.</text>
</comment>
<keyword evidence="3" id="KW-0963">Cytoplasm</keyword>
<keyword evidence="3" id="KW-0004">4Fe-4S</keyword>
<evidence type="ECO:0000256" key="3">
    <source>
        <dbReference type="RuleBase" id="RU364116"/>
    </source>
</evidence>
<dbReference type="SFLD" id="SFLDF00288">
    <property type="entry name" value="HemN-like__clustered_with_nucl"/>
    <property type="match status" value="1"/>
</dbReference>
<name>A0A928ZY00_LEPEC</name>
<evidence type="ECO:0000313" key="5">
    <source>
        <dbReference type="EMBL" id="MBE9069572.1"/>
    </source>
</evidence>
<dbReference type="SFLD" id="SFLDG01065">
    <property type="entry name" value="anaerobic_coproporphyrinogen-I"/>
    <property type="match status" value="1"/>
</dbReference>
<dbReference type="SFLD" id="SFLDG01082">
    <property type="entry name" value="B12-binding_domain_containing"/>
    <property type="match status" value="1"/>
</dbReference>
<dbReference type="InterPro" id="IPR006638">
    <property type="entry name" value="Elp3/MiaA/NifB-like_rSAM"/>
</dbReference>
<dbReference type="SUPFAM" id="SSF102114">
    <property type="entry name" value="Radical SAM enzymes"/>
    <property type="match status" value="1"/>
</dbReference>
<protein>
    <recommendedName>
        <fullName evidence="2 3">Heme chaperone HemW</fullName>
    </recommendedName>
</protein>
<dbReference type="InterPro" id="IPR023404">
    <property type="entry name" value="rSAM_horseshoe"/>
</dbReference>
<dbReference type="GO" id="GO:0046872">
    <property type="term" value="F:metal ion binding"/>
    <property type="evidence" value="ECO:0007669"/>
    <property type="project" value="UniProtKB-UniRule"/>
</dbReference>
<sequence length="394" mass="44103">MPTSAYVHIPFCRRRCFYCDFPISVIGNRKRGETSDTISTYVDWLCREINATPALGSALETVFFGGGTPSLLSVSQLETILSSLDQRFGLATNVEISMEMDPGTFDVSHVQGYSALGVNRISLGVQAFDDRLLELCGRFHRLADVERAVEAMCQVPSWSLDLISGLPTQTLDQWQAGLERAIAAQPHHISIYDLTLEPHTPFGKQYRPGEQPLPSEGTTVAMYRLAQHILTTAGYHHYEISNYAQAGHQCRHNRTYWENRPFYGFGMGATSYTQAQRVARPRTQQTYRQWVYQFQQTGGVLEASPLPLIEQLTDGLMVGLRLAEGIDLAPFIDRFGPAFTTMLNTRLQTYLTTGQALLENNRLRLSDPDGFLISNTVLADLFNGIEQLAEHLAK</sequence>
<dbReference type="CDD" id="cd01335">
    <property type="entry name" value="Radical_SAM"/>
    <property type="match status" value="1"/>
</dbReference>
<reference evidence="5" key="1">
    <citation type="submission" date="2020-10" db="EMBL/GenBank/DDBJ databases">
        <authorList>
            <person name="Castelo-Branco R."/>
            <person name="Eusebio N."/>
            <person name="Adriana R."/>
            <person name="Vieira A."/>
            <person name="Brugerolle De Fraissinette N."/>
            <person name="Rezende De Castro R."/>
            <person name="Schneider M.P."/>
            <person name="Vasconcelos V."/>
            <person name="Leao P.N."/>
        </authorList>
    </citation>
    <scope>NUCLEOTIDE SEQUENCE</scope>
    <source>
        <strain evidence="5">LEGE 11479</strain>
    </source>
</reference>
<organism evidence="5 6">
    <name type="scientific">Leptolyngbya cf. ectocarpi LEGE 11479</name>
    <dbReference type="NCBI Taxonomy" id="1828722"/>
    <lineage>
        <taxon>Bacteria</taxon>
        <taxon>Bacillati</taxon>
        <taxon>Cyanobacteriota</taxon>
        <taxon>Cyanophyceae</taxon>
        <taxon>Leptolyngbyales</taxon>
        <taxon>Leptolyngbyaceae</taxon>
        <taxon>Leptolyngbya group</taxon>
        <taxon>Leptolyngbya</taxon>
    </lineage>
</organism>
<keyword evidence="3" id="KW-0949">S-adenosyl-L-methionine</keyword>
<keyword evidence="3" id="KW-0349">Heme</keyword>
<keyword evidence="3" id="KW-0479">Metal-binding</keyword>
<keyword evidence="6" id="KW-1185">Reference proteome</keyword>
<dbReference type="GO" id="GO:0005737">
    <property type="term" value="C:cytoplasm"/>
    <property type="evidence" value="ECO:0007669"/>
    <property type="project" value="UniProtKB-SubCell"/>
</dbReference>
<comment type="caution">
    <text evidence="5">The sequence shown here is derived from an EMBL/GenBank/DDBJ whole genome shotgun (WGS) entry which is preliminary data.</text>
</comment>
<dbReference type="InterPro" id="IPR058240">
    <property type="entry name" value="rSAM_sf"/>
</dbReference>
<dbReference type="AlphaFoldDB" id="A0A928ZY00"/>
<evidence type="ECO:0000259" key="4">
    <source>
        <dbReference type="PROSITE" id="PS51918"/>
    </source>
</evidence>
<dbReference type="PROSITE" id="PS51918">
    <property type="entry name" value="RADICAL_SAM"/>
    <property type="match status" value="1"/>
</dbReference>
<dbReference type="PANTHER" id="PTHR13932:SF5">
    <property type="entry name" value="RADICAL S-ADENOSYL METHIONINE DOMAIN-CONTAINING PROTEIN 1, MITOCHONDRIAL"/>
    <property type="match status" value="1"/>
</dbReference>
<dbReference type="EMBL" id="JADEXP010000292">
    <property type="protein sequence ID" value="MBE9069572.1"/>
    <property type="molecule type" value="Genomic_DNA"/>
</dbReference>
<dbReference type="NCBIfam" id="TIGR00539">
    <property type="entry name" value="hemN_rel"/>
    <property type="match status" value="1"/>
</dbReference>
<comment type="similarity">
    <text evidence="1">Belongs to the anaerobic coproporphyrinogen-III oxidase family. HemW subfamily.</text>
</comment>
<evidence type="ECO:0000313" key="6">
    <source>
        <dbReference type="Proteomes" id="UP000615026"/>
    </source>
</evidence>
<dbReference type="Pfam" id="PF04055">
    <property type="entry name" value="Radical_SAM"/>
    <property type="match status" value="1"/>
</dbReference>
<comment type="subcellular location">
    <subcellularLocation>
        <location evidence="3">Cytoplasm</location>
    </subcellularLocation>
</comment>
<dbReference type="SMART" id="SM00729">
    <property type="entry name" value="Elp3"/>
    <property type="match status" value="1"/>
</dbReference>
<dbReference type="SFLD" id="SFLDS00029">
    <property type="entry name" value="Radical_SAM"/>
    <property type="match status" value="1"/>
</dbReference>
<dbReference type="InterPro" id="IPR004559">
    <property type="entry name" value="HemW-like"/>
</dbReference>
<evidence type="ECO:0000256" key="2">
    <source>
        <dbReference type="ARBA" id="ARBA00017228"/>
    </source>
</evidence>
<dbReference type="GO" id="GO:0051539">
    <property type="term" value="F:4 iron, 4 sulfur cluster binding"/>
    <property type="evidence" value="ECO:0007669"/>
    <property type="project" value="UniProtKB-UniRule"/>
</dbReference>
<feature type="domain" description="Radical SAM core" evidence="4">
    <location>
        <begin position="1"/>
        <end position="236"/>
    </location>
</feature>